<proteinExistence type="predicted"/>
<feature type="transmembrane region" description="Helical" evidence="2">
    <location>
        <begin position="60"/>
        <end position="82"/>
    </location>
</feature>
<comment type="caution">
    <text evidence="3">The sequence shown here is derived from an EMBL/GenBank/DDBJ whole genome shotgun (WGS) entry which is preliminary data.</text>
</comment>
<evidence type="ECO:0000256" key="2">
    <source>
        <dbReference type="SAM" id="Phobius"/>
    </source>
</evidence>
<feature type="compositionally biased region" description="Polar residues" evidence="1">
    <location>
        <begin position="107"/>
        <end position="122"/>
    </location>
</feature>
<keyword evidence="2" id="KW-0812">Transmembrane</keyword>
<dbReference type="Proteomes" id="UP001215598">
    <property type="component" value="Unassembled WGS sequence"/>
</dbReference>
<organism evidence="3 4">
    <name type="scientific">Mycena metata</name>
    <dbReference type="NCBI Taxonomy" id="1033252"/>
    <lineage>
        <taxon>Eukaryota</taxon>
        <taxon>Fungi</taxon>
        <taxon>Dikarya</taxon>
        <taxon>Basidiomycota</taxon>
        <taxon>Agaricomycotina</taxon>
        <taxon>Agaricomycetes</taxon>
        <taxon>Agaricomycetidae</taxon>
        <taxon>Agaricales</taxon>
        <taxon>Marasmiineae</taxon>
        <taxon>Mycenaceae</taxon>
        <taxon>Mycena</taxon>
    </lineage>
</organism>
<keyword evidence="2" id="KW-1133">Transmembrane helix</keyword>
<name>A0AAD7MI05_9AGAR</name>
<sequence length="270" mass="29716">MADVKHFEREGDSECLQLGACVSTLFLGYILLPPLSNFLLSDRARDKRHPLKTRSNTQNYIPHSITLCASASIVVVLVVAFADPARAQRAPRRPSASKIHAAGPRCISTSYRAGPSSSASRSNIDDDKSDLRPLQPALSPIVSLFHRRKLPGEHTSLFPALAELNAVIPLTRWQCTLPIDSGAQASRLYCCVRCSLPHCASQKNRASTTSGLGTALFLNITRSGHTHLPPPHAPRYLPNSNHRRLFPNWLPSRPLLFLCCHAAQTPARRR</sequence>
<gene>
    <name evidence="3" type="ORF">B0H16DRAFT_447948</name>
</gene>
<protein>
    <submittedName>
        <fullName evidence="3">Uncharacterized protein</fullName>
    </submittedName>
</protein>
<keyword evidence="2" id="KW-0472">Membrane</keyword>
<evidence type="ECO:0000256" key="1">
    <source>
        <dbReference type="SAM" id="MobiDB-lite"/>
    </source>
</evidence>
<dbReference type="EMBL" id="JARKIB010000283">
    <property type="protein sequence ID" value="KAJ7716996.1"/>
    <property type="molecule type" value="Genomic_DNA"/>
</dbReference>
<keyword evidence="4" id="KW-1185">Reference proteome</keyword>
<feature type="region of interest" description="Disordered" evidence="1">
    <location>
        <begin position="107"/>
        <end position="132"/>
    </location>
</feature>
<feature type="transmembrane region" description="Helical" evidence="2">
    <location>
        <begin position="16"/>
        <end position="40"/>
    </location>
</feature>
<dbReference type="AlphaFoldDB" id="A0AAD7MI05"/>
<evidence type="ECO:0000313" key="4">
    <source>
        <dbReference type="Proteomes" id="UP001215598"/>
    </source>
</evidence>
<evidence type="ECO:0000313" key="3">
    <source>
        <dbReference type="EMBL" id="KAJ7716996.1"/>
    </source>
</evidence>
<reference evidence="3" key="1">
    <citation type="submission" date="2023-03" db="EMBL/GenBank/DDBJ databases">
        <title>Massive genome expansion in bonnet fungi (Mycena s.s.) driven by repeated elements and novel gene families across ecological guilds.</title>
        <authorList>
            <consortium name="Lawrence Berkeley National Laboratory"/>
            <person name="Harder C.B."/>
            <person name="Miyauchi S."/>
            <person name="Viragh M."/>
            <person name="Kuo A."/>
            <person name="Thoen E."/>
            <person name="Andreopoulos B."/>
            <person name="Lu D."/>
            <person name="Skrede I."/>
            <person name="Drula E."/>
            <person name="Henrissat B."/>
            <person name="Morin E."/>
            <person name="Kohler A."/>
            <person name="Barry K."/>
            <person name="LaButti K."/>
            <person name="Morin E."/>
            <person name="Salamov A."/>
            <person name="Lipzen A."/>
            <person name="Mereny Z."/>
            <person name="Hegedus B."/>
            <person name="Baldrian P."/>
            <person name="Stursova M."/>
            <person name="Weitz H."/>
            <person name="Taylor A."/>
            <person name="Grigoriev I.V."/>
            <person name="Nagy L.G."/>
            <person name="Martin F."/>
            <person name="Kauserud H."/>
        </authorList>
    </citation>
    <scope>NUCLEOTIDE SEQUENCE</scope>
    <source>
        <strain evidence="3">CBHHK182m</strain>
    </source>
</reference>
<accession>A0AAD7MI05</accession>